<protein>
    <recommendedName>
        <fullName evidence="5">Sortase</fullName>
    </recommendedName>
</protein>
<evidence type="ECO:0000256" key="1">
    <source>
        <dbReference type="SAM" id="Coils"/>
    </source>
</evidence>
<dbReference type="KEGG" id="erl:AOC36_08575"/>
<sequence length="276" mass="30443">MLFIQEIIKDVLVIVVSGFLTLTGASNATSISDPSIILDETHNKKSAIYDPVSEAYDVPLETVLEEAQEALDEERALEQERLRLEQEAQAALEQEAIALKKAQEAQAEVVVKTTPKQETVSASTQPETPAPQAQEPAVQAPKQSLSQYVSLNGTQYPFKELALNTQVAQNFIDTNPGSYGLWQDVTYATTFDILFAHYYAAGKLVYDANVGNTITLKFENGETRNYRVVAKTIQSVNAYYDSNSSLWDAVGTDFDLMIKTCYDVGVTDIIITLVQV</sequence>
<evidence type="ECO:0008006" key="5">
    <source>
        <dbReference type="Google" id="ProtNLM"/>
    </source>
</evidence>
<feature type="compositionally biased region" description="Low complexity" evidence="2">
    <location>
        <begin position="122"/>
        <end position="141"/>
    </location>
</feature>
<dbReference type="RefSeq" id="WP_067633368.1">
    <property type="nucleotide sequence ID" value="NZ_CP013213.1"/>
</dbReference>
<reference evidence="3 4" key="1">
    <citation type="submission" date="2015-10" db="EMBL/GenBank/DDBJ databases">
        <title>Erysipelothrix larvae sp. LV19 isolated from the larval gut of the rhinoceros beetle, Trypoxylus dichotomus.</title>
        <authorList>
            <person name="Lim S."/>
            <person name="Kim B.-C."/>
        </authorList>
    </citation>
    <scope>NUCLEOTIDE SEQUENCE [LARGE SCALE GENOMIC DNA]</scope>
    <source>
        <strain evidence="3 4">LV19</strain>
    </source>
</reference>
<proteinExistence type="predicted"/>
<accession>A0A0X8H136</accession>
<evidence type="ECO:0000313" key="4">
    <source>
        <dbReference type="Proteomes" id="UP000063781"/>
    </source>
</evidence>
<dbReference type="EMBL" id="CP013213">
    <property type="protein sequence ID" value="AMC94039.1"/>
    <property type="molecule type" value="Genomic_DNA"/>
</dbReference>
<organism evidence="3 4">
    <name type="scientific">Erysipelothrix larvae</name>
    <dbReference type="NCBI Taxonomy" id="1514105"/>
    <lineage>
        <taxon>Bacteria</taxon>
        <taxon>Bacillati</taxon>
        <taxon>Bacillota</taxon>
        <taxon>Erysipelotrichia</taxon>
        <taxon>Erysipelotrichales</taxon>
        <taxon>Erysipelotrichaceae</taxon>
        <taxon>Erysipelothrix</taxon>
    </lineage>
</organism>
<keyword evidence="1" id="KW-0175">Coiled coil</keyword>
<name>A0A0X8H136_9FIRM</name>
<evidence type="ECO:0000256" key="2">
    <source>
        <dbReference type="SAM" id="MobiDB-lite"/>
    </source>
</evidence>
<keyword evidence="4" id="KW-1185">Reference proteome</keyword>
<dbReference type="AlphaFoldDB" id="A0A0X8H136"/>
<dbReference type="Proteomes" id="UP000063781">
    <property type="component" value="Chromosome"/>
</dbReference>
<feature type="coiled-coil region" evidence="1">
    <location>
        <begin position="60"/>
        <end position="108"/>
    </location>
</feature>
<feature type="region of interest" description="Disordered" evidence="2">
    <location>
        <begin position="114"/>
        <end position="141"/>
    </location>
</feature>
<gene>
    <name evidence="3" type="ORF">AOC36_08575</name>
</gene>
<evidence type="ECO:0000313" key="3">
    <source>
        <dbReference type="EMBL" id="AMC94039.1"/>
    </source>
</evidence>